<feature type="domain" description="Non-reducing end beta-L-arabinofuranosidase-like GH127 catalytic" evidence="1">
    <location>
        <begin position="36"/>
        <end position="417"/>
    </location>
</feature>
<dbReference type="Pfam" id="PF20736">
    <property type="entry name" value="Glyco_hydro127M"/>
    <property type="match status" value="1"/>
</dbReference>
<dbReference type="InterPro" id="IPR049046">
    <property type="entry name" value="Beta-AFase-like_GH127_middle"/>
</dbReference>
<dbReference type="Pfam" id="PF07944">
    <property type="entry name" value="Beta-AFase-like_GH127_cat"/>
    <property type="match status" value="1"/>
</dbReference>
<dbReference type="RefSeq" id="WP_183413899.1">
    <property type="nucleotide sequence ID" value="NZ_JACHYB010000002.1"/>
</dbReference>
<evidence type="ECO:0000313" key="5">
    <source>
        <dbReference type="EMBL" id="MBB3188115.1"/>
    </source>
</evidence>
<dbReference type="InterPro" id="IPR012878">
    <property type="entry name" value="Beta-AFase-like_GH127_cat"/>
</dbReference>
<dbReference type="EMBL" id="JACHYB010000002">
    <property type="protein sequence ID" value="MBB3188115.1"/>
    <property type="molecule type" value="Genomic_DNA"/>
</dbReference>
<dbReference type="Proteomes" id="UP000544222">
    <property type="component" value="Unassembled WGS sequence"/>
</dbReference>
<keyword evidence="6" id="KW-1185">Reference proteome</keyword>
<proteinExistence type="predicted"/>
<dbReference type="PANTHER" id="PTHR31151">
    <property type="entry name" value="PROLINE-TRNA LIGASE (DUF1680)"/>
    <property type="match status" value="1"/>
</dbReference>
<dbReference type="InterPro" id="IPR008928">
    <property type="entry name" value="6-hairpin_glycosidase_sf"/>
</dbReference>
<evidence type="ECO:0000259" key="1">
    <source>
        <dbReference type="Pfam" id="PF07944"/>
    </source>
</evidence>
<reference evidence="5 6" key="1">
    <citation type="submission" date="2020-08" db="EMBL/GenBank/DDBJ databases">
        <title>Genomic Encyclopedia of Type Strains, Phase IV (KMG-IV): sequencing the most valuable type-strain genomes for metagenomic binning, comparative biology and taxonomic classification.</title>
        <authorList>
            <person name="Goeker M."/>
        </authorList>
    </citation>
    <scope>NUCLEOTIDE SEQUENCE [LARGE SCALE GENOMIC DNA]</scope>
    <source>
        <strain evidence="5 6">DSM 27471</strain>
    </source>
</reference>
<feature type="domain" description="Non-reducing end beta-L-arabinofuranosidase-like GH127 middle" evidence="4">
    <location>
        <begin position="428"/>
        <end position="522"/>
    </location>
</feature>
<dbReference type="InterPro" id="IPR032275">
    <property type="entry name" value="DUF4986"/>
</dbReference>
<feature type="domain" description="Glycoside hydrolase GH146 substrate-binding" evidence="3">
    <location>
        <begin position="658"/>
        <end position="794"/>
    </location>
</feature>
<gene>
    <name evidence="5" type="ORF">FHX64_002313</name>
</gene>
<name>A0A7W5DST4_9PORP</name>
<evidence type="ECO:0000313" key="6">
    <source>
        <dbReference type="Proteomes" id="UP000544222"/>
    </source>
</evidence>
<dbReference type="GO" id="GO:0005975">
    <property type="term" value="P:carbohydrate metabolic process"/>
    <property type="evidence" value="ECO:0007669"/>
    <property type="project" value="InterPro"/>
</dbReference>
<dbReference type="PANTHER" id="PTHR31151:SF0">
    <property type="entry name" value="PROLINE-TRNA LIGASE (DUF1680)"/>
    <property type="match status" value="1"/>
</dbReference>
<dbReference type="InterPro" id="IPR046544">
    <property type="entry name" value="GH146_SB_dom"/>
</dbReference>
<feature type="domain" description="DUF4986" evidence="2">
    <location>
        <begin position="550"/>
        <end position="634"/>
    </location>
</feature>
<evidence type="ECO:0000259" key="4">
    <source>
        <dbReference type="Pfam" id="PF20736"/>
    </source>
</evidence>
<dbReference type="AlphaFoldDB" id="A0A7W5DST4"/>
<dbReference type="Pfam" id="PF16375">
    <property type="entry name" value="DUF4986"/>
    <property type="match status" value="1"/>
</dbReference>
<accession>A0A7W5DST4</accession>
<dbReference type="Pfam" id="PF20620">
    <property type="entry name" value="DUF6805"/>
    <property type="match status" value="1"/>
</dbReference>
<sequence>MKIKLLLLTIVLTFFVGISDLFSQNKLYPNEFPLKDVKLLDGPFKHARDLNIQTLLQYNVDRLLAPYRKAAGLKPKAPSYPNWIGLDGHIGGHYLSAISMNYAATGNIECKKRLEYMISELKICQDSNAVKYPDWGVGYVGGVPDGNKIWPQIKAGHVEMIWKGWVPWYNVHKMFAGLRDAWLYAGNKEAKTMFLKFCDWAVNLTAGLSDAQMEDMLRDEYGGMNEVLADAYQMTGNKKYLYTAKRFSQKFLLNPLAAGHDILDNLHANTQSAKSVGFERVAEVSGDSTYVKAAAFYWSTVINHRTLALGGSGLQEFFPSAQKCIGYIHSVEGPETCNTYNMLKITEDLFRDHPLAKYADYYERALYNNILSAQNPDNGGYVYFTPTRPRSYRVYSAPNEAMWCCVGTGMEDHSKYNEFIYTHQNDSLYLNLFIASELNWEKKGIEIKQETSFPDEGKTMLVVIKGTAHFTLMVRYPSWVAPNLLRITVNGRDIPYVNKPSSYIAIARNWSAGDRVIVTLPMRNTIEQLPNVPDYFAFMHGPILLGAKTGTEDLAGLIAGDGRWGHIPSGKMLPLNKAPIIVTDHRSEIADKLIPVKNKPCFFTFRGLKIMNPVKNMELEPFYKIHDARYMMYWMVLSKAQYHHVVDSISSAEAKMLALAKRTVDFVQPGQQQPEVDHAMKFSNSSSGTFQNRFWRAAKDGGYFSYLLSTNGDRNLALIVTYRGNEFENQNIDIYIDGQKLVSKAGTKTAYQEKFVKVVYPIPYLMIKGKSHIRVKFQAPPQSASNAVYDIRLVREKKGAGI</sequence>
<evidence type="ECO:0000259" key="3">
    <source>
        <dbReference type="Pfam" id="PF20620"/>
    </source>
</evidence>
<protein>
    <recommendedName>
        <fullName evidence="7">Glycosyl hydrolase</fullName>
    </recommendedName>
</protein>
<organism evidence="5 6">
    <name type="scientific">Microbacter margulisiae</name>
    <dbReference type="NCBI Taxonomy" id="1350067"/>
    <lineage>
        <taxon>Bacteria</taxon>
        <taxon>Pseudomonadati</taxon>
        <taxon>Bacteroidota</taxon>
        <taxon>Bacteroidia</taxon>
        <taxon>Bacteroidales</taxon>
        <taxon>Porphyromonadaceae</taxon>
        <taxon>Microbacter</taxon>
    </lineage>
</organism>
<dbReference type="SUPFAM" id="SSF48208">
    <property type="entry name" value="Six-hairpin glycosidases"/>
    <property type="match status" value="1"/>
</dbReference>
<evidence type="ECO:0000259" key="2">
    <source>
        <dbReference type="Pfam" id="PF16375"/>
    </source>
</evidence>
<comment type="caution">
    <text evidence="5">The sequence shown here is derived from an EMBL/GenBank/DDBJ whole genome shotgun (WGS) entry which is preliminary data.</text>
</comment>
<evidence type="ECO:0008006" key="7">
    <source>
        <dbReference type="Google" id="ProtNLM"/>
    </source>
</evidence>